<dbReference type="RefSeq" id="WP_066060359.1">
    <property type="nucleotide sequence ID" value="NZ_CP013015.1"/>
</dbReference>
<evidence type="ECO:0000313" key="5">
    <source>
        <dbReference type="EMBL" id="AMM40053.1"/>
    </source>
</evidence>
<dbReference type="Proteomes" id="UP000070560">
    <property type="component" value="Chromosome"/>
</dbReference>
<name>A0A7V1K5T1_DESA2</name>
<dbReference type="CDD" id="cd02035">
    <property type="entry name" value="ArsA"/>
    <property type="match status" value="1"/>
</dbReference>
<dbReference type="InterPro" id="IPR025723">
    <property type="entry name" value="ArsA/GET3_ATPase-like"/>
</dbReference>
<dbReference type="KEGG" id="daw:HS1_000247"/>
<dbReference type="EC" id="7.3.2.7" evidence="3"/>
<dbReference type="GO" id="GO:0015446">
    <property type="term" value="F:ATPase-coupled arsenite transmembrane transporter activity"/>
    <property type="evidence" value="ECO:0007669"/>
    <property type="project" value="UniProtKB-EC"/>
</dbReference>
<dbReference type="OrthoDB" id="9780677at2"/>
<dbReference type="AlphaFoldDB" id="A0A7V1K5T1"/>
<dbReference type="SUPFAM" id="SSF52540">
    <property type="entry name" value="P-loop containing nucleoside triphosphate hydrolases"/>
    <property type="match status" value="1"/>
</dbReference>
<dbReference type="GO" id="GO:0016887">
    <property type="term" value="F:ATP hydrolysis activity"/>
    <property type="evidence" value="ECO:0007669"/>
    <property type="project" value="InterPro"/>
</dbReference>
<evidence type="ECO:0000256" key="2">
    <source>
        <dbReference type="ARBA" id="ARBA00052296"/>
    </source>
</evidence>
<feature type="domain" description="ArsA/GET3 Anion-transporting ATPase-like" evidence="4">
    <location>
        <begin position="3"/>
        <end position="261"/>
    </location>
</feature>
<dbReference type="EMBL" id="CP013015">
    <property type="protein sequence ID" value="AMM40053.1"/>
    <property type="molecule type" value="Genomic_DNA"/>
</dbReference>
<dbReference type="GO" id="GO:0005524">
    <property type="term" value="F:ATP binding"/>
    <property type="evidence" value="ECO:0007669"/>
    <property type="project" value="InterPro"/>
</dbReference>
<dbReference type="NCBIfam" id="TIGR00345">
    <property type="entry name" value="GET3_arsA_TRC40"/>
    <property type="match status" value="1"/>
</dbReference>
<dbReference type="PANTHER" id="PTHR10803:SF3">
    <property type="entry name" value="ATPASE GET3"/>
    <property type="match status" value="1"/>
</dbReference>
<dbReference type="InterPro" id="IPR016300">
    <property type="entry name" value="ATPase_ArsA/GET3"/>
</dbReference>
<evidence type="ECO:0000259" key="4">
    <source>
        <dbReference type="Pfam" id="PF02374"/>
    </source>
</evidence>
<keyword evidence="6" id="KW-1185">Reference proteome</keyword>
<dbReference type="Pfam" id="PF02374">
    <property type="entry name" value="ArsA_ATPase"/>
    <property type="match status" value="1"/>
</dbReference>
<comment type="similarity">
    <text evidence="1">Belongs to the arsA ATPase family.</text>
</comment>
<accession>A0A7V1K5T1</accession>
<proteinExistence type="inferred from homology"/>
<gene>
    <name evidence="5" type="ORF">HS1_000247</name>
</gene>
<dbReference type="InterPro" id="IPR027417">
    <property type="entry name" value="P-loop_NTPase"/>
</dbReference>
<comment type="catalytic activity">
    <reaction evidence="2">
        <text>arsenite(in) + ATP + H2O = arsenite(out) + ADP + phosphate + H(+)</text>
        <dbReference type="Rhea" id="RHEA:11348"/>
        <dbReference type="ChEBI" id="CHEBI:15377"/>
        <dbReference type="ChEBI" id="CHEBI:15378"/>
        <dbReference type="ChEBI" id="CHEBI:29242"/>
        <dbReference type="ChEBI" id="CHEBI:30616"/>
        <dbReference type="ChEBI" id="CHEBI:43474"/>
        <dbReference type="ChEBI" id="CHEBI:456216"/>
        <dbReference type="EC" id="7.3.2.7"/>
    </reaction>
</comment>
<evidence type="ECO:0000313" key="6">
    <source>
        <dbReference type="Proteomes" id="UP000070560"/>
    </source>
</evidence>
<organism evidence="5 6">
    <name type="scientific">Desulfofervidus auxilii</name>
    <dbReference type="NCBI Taxonomy" id="1621989"/>
    <lineage>
        <taxon>Bacteria</taxon>
        <taxon>Pseudomonadati</taxon>
        <taxon>Thermodesulfobacteriota</taxon>
        <taxon>Candidatus Desulfofervidia</taxon>
        <taxon>Candidatus Desulfofervidales</taxon>
        <taxon>Candidatus Desulfofervidaceae</taxon>
        <taxon>Candidatus Desulfofervidus</taxon>
    </lineage>
</organism>
<dbReference type="PANTHER" id="PTHR10803">
    <property type="entry name" value="ARSENICAL PUMP-DRIVING ATPASE ARSENITE-TRANSLOCATING ATPASE"/>
    <property type="match status" value="1"/>
</dbReference>
<evidence type="ECO:0000256" key="1">
    <source>
        <dbReference type="ARBA" id="ARBA00011040"/>
    </source>
</evidence>
<dbReference type="Gene3D" id="3.40.50.300">
    <property type="entry name" value="P-loop containing nucleotide triphosphate hydrolases"/>
    <property type="match status" value="1"/>
</dbReference>
<evidence type="ECO:0000256" key="3">
    <source>
        <dbReference type="ARBA" id="ARBA00066752"/>
    </source>
</evidence>
<protein>
    <recommendedName>
        <fullName evidence="3">arsenite-transporting ATPase</fullName>
        <ecNumber evidence="3">7.3.2.7</ecNumber>
    </recommendedName>
</protein>
<sequence>MKRTFFFLGKGGVGKSTISASLAYYLSKKNHKIYLGSIDPAHNLYDIFALSPFKGIKQIDSSLWLEEVDIDDYLKNFLKKTETQMKQIYAYLQVFNLEKMFDLIKNAPGMEEMAIMYALKDILEKQQDMDYLIIDTPPTGLMLKIFTLPFVTKLWLERLLVWRKKILQSRQSIAHIKGKDYFGSNVAITFKEDKVLAELTLHQRTVNFLLHFFIDKKKSQFFLVINPDKLSLHEGKRIVETLNKLNIHIDLVLLNKTGITEIPPEISFFKDFPLKEIPFLKQKLDKEGLLKLASYWAKDVY</sequence>
<reference evidence="5 6" key="1">
    <citation type="submission" date="2015-10" db="EMBL/GenBank/DDBJ databases">
        <title>Candidatus Desulfofervidus auxilii, a hydrogenotrophic sulfate-reducing bacterium involved in the thermophilic anaerobic oxidation of methane.</title>
        <authorList>
            <person name="Krukenberg V."/>
            <person name="Richter M."/>
            <person name="Wegener G."/>
        </authorList>
    </citation>
    <scope>NUCLEOTIDE SEQUENCE [LARGE SCALE GENOMIC DNA]</scope>
    <source>
        <strain evidence="5 6">HS1</strain>
    </source>
</reference>